<feature type="transmembrane region" description="Helical" evidence="1">
    <location>
        <begin position="6"/>
        <end position="24"/>
    </location>
</feature>
<comment type="caution">
    <text evidence="2">The sequence shown here is derived from an EMBL/GenBank/DDBJ whole genome shotgun (WGS) entry which is preliminary data.</text>
</comment>
<protein>
    <submittedName>
        <fullName evidence="2">Uncharacterized protein</fullName>
    </submittedName>
</protein>
<dbReference type="EMBL" id="JNOC01000032">
    <property type="protein sequence ID" value="KPH55794.1"/>
    <property type="molecule type" value="Genomic_DNA"/>
</dbReference>
<name>A0A0N1EKW8_9HELI</name>
<accession>A0A0N1EKW8</accession>
<keyword evidence="1" id="KW-0812">Transmembrane</keyword>
<dbReference type="Proteomes" id="UP000037997">
    <property type="component" value="Unassembled WGS sequence"/>
</dbReference>
<dbReference type="AlphaFoldDB" id="A0A0N1EKW8"/>
<proteinExistence type="predicted"/>
<dbReference type="GeneID" id="93197357"/>
<organism evidence="2 3">
    <name type="scientific">Helicobacter pullorum</name>
    <dbReference type="NCBI Taxonomy" id="35818"/>
    <lineage>
        <taxon>Bacteria</taxon>
        <taxon>Pseudomonadati</taxon>
        <taxon>Campylobacterota</taxon>
        <taxon>Epsilonproteobacteria</taxon>
        <taxon>Campylobacterales</taxon>
        <taxon>Helicobacteraceae</taxon>
        <taxon>Helicobacter</taxon>
    </lineage>
</organism>
<dbReference type="STRING" id="35818.HPU229336_01745"/>
<reference evidence="2 3" key="1">
    <citation type="submission" date="2014-06" db="EMBL/GenBank/DDBJ databases">
        <title>Helicobacter pullorum isolates in fresh chicken meat - phenotypic and genotypic features.</title>
        <authorList>
            <person name="Borges V."/>
            <person name="Santos A."/>
            <person name="Correia C.B."/>
            <person name="Saraiva M."/>
            <person name="Menard A."/>
            <person name="Vieira L."/>
            <person name="Sampaio D.A."/>
            <person name="Gomes J.P."/>
            <person name="Oleastro M."/>
        </authorList>
    </citation>
    <scope>NUCLEOTIDE SEQUENCE [LARGE SCALE GENOMIC DNA]</scope>
    <source>
        <strain evidence="2 3">229334/12</strain>
    </source>
</reference>
<sequence>MRAFVLLPLILFVILGAMVLWISLKQESLTQEISTQHTHTKWLSLYMVSFKEALKDEIASKNLESQGFQTFSMTIDNHFHYTAIIKKFDSSLTKNNLYFVDIFGIYQDDFQTFSLQKDFILVLDDF</sequence>
<gene>
    <name evidence="2" type="ORF">HPU229334_06365</name>
</gene>
<evidence type="ECO:0000256" key="1">
    <source>
        <dbReference type="SAM" id="Phobius"/>
    </source>
</evidence>
<evidence type="ECO:0000313" key="2">
    <source>
        <dbReference type="EMBL" id="KPH55794.1"/>
    </source>
</evidence>
<dbReference type="PATRIC" id="fig|35818.11.peg.1258"/>
<evidence type="ECO:0000313" key="3">
    <source>
        <dbReference type="Proteomes" id="UP000037997"/>
    </source>
</evidence>
<keyword evidence="1" id="KW-1133">Transmembrane helix</keyword>
<keyword evidence="1" id="KW-0472">Membrane</keyword>
<dbReference type="RefSeq" id="WP_005021711.1">
    <property type="nucleotide sequence ID" value="NZ_CABKNZ010000043.1"/>
</dbReference>